<feature type="compositionally biased region" description="Polar residues" evidence="5">
    <location>
        <begin position="67"/>
        <end position="80"/>
    </location>
</feature>
<comment type="caution">
    <text evidence="9">The sequence shown here is derived from an EMBL/GenBank/DDBJ whole genome shotgun (WGS) entry which is preliminary data.</text>
</comment>
<dbReference type="EMBL" id="JAMKOV010000001">
    <property type="protein sequence ID" value="KAI8044565.1"/>
    <property type="molecule type" value="Genomic_DNA"/>
</dbReference>
<dbReference type="InterPro" id="IPR057724">
    <property type="entry name" value="TCTN1-3_N"/>
</dbReference>
<dbReference type="AlphaFoldDB" id="A0A9P9YX72"/>
<dbReference type="Pfam" id="PF25752">
    <property type="entry name" value="DUF1619_N"/>
    <property type="match status" value="1"/>
</dbReference>
<evidence type="ECO:0008006" key="11">
    <source>
        <dbReference type="Google" id="ProtNLM"/>
    </source>
</evidence>
<organism evidence="9 10">
    <name type="scientific">Drosophila gunungcola</name>
    <name type="common">fruit fly</name>
    <dbReference type="NCBI Taxonomy" id="103775"/>
    <lineage>
        <taxon>Eukaryota</taxon>
        <taxon>Metazoa</taxon>
        <taxon>Ecdysozoa</taxon>
        <taxon>Arthropoda</taxon>
        <taxon>Hexapoda</taxon>
        <taxon>Insecta</taxon>
        <taxon>Pterygota</taxon>
        <taxon>Neoptera</taxon>
        <taxon>Endopterygota</taxon>
        <taxon>Diptera</taxon>
        <taxon>Brachycera</taxon>
        <taxon>Muscomorpha</taxon>
        <taxon>Ephydroidea</taxon>
        <taxon>Drosophilidae</taxon>
        <taxon>Drosophila</taxon>
        <taxon>Sophophora</taxon>
    </lineage>
</organism>
<proteinExistence type="inferred from homology"/>
<dbReference type="Proteomes" id="UP001059596">
    <property type="component" value="Chromosome 3R"/>
</dbReference>
<keyword evidence="4" id="KW-0325">Glycoprotein</keyword>
<dbReference type="InterPro" id="IPR011677">
    <property type="entry name" value="TCTN1-3_dom"/>
</dbReference>
<protein>
    <recommendedName>
        <fullName evidence="11">Tectonic</fullName>
    </recommendedName>
</protein>
<evidence type="ECO:0000313" key="9">
    <source>
        <dbReference type="EMBL" id="KAI8044565.1"/>
    </source>
</evidence>
<keyword evidence="3" id="KW-0970">Cilium biogenesis/degradation</keyword>
<evidence type="ECO:0000256" key="1">
    <source>
        <dbReference type="ARBA" id="ARBA00007633"/>
    </source>
</evidence>
<feature type="signal peptide" evidence="6">
    <location>
        <begin position="1"/>
        <end position="19"/>
    </location>
</feature>
<evidence type="ECO:0000256" key="6">
    <source>
        <dbReference type="SAM" id="SignalP"/>
    </source>
</evidence>
<feature type="region of interest" description="Disordered" evidence="5">
    <location>
        <begin position="26"/>
        <end position="105"/>
    </location>
</feature>
<feature type="chain" id="PRO_5040178080" description="Tectonic" evidence="6">
    <location>
        <begin position="20"/>
        <end position="657"/>
    </location>
</feature>
<dbReference type="OrthoDB" id="2104337at2759"/>
<sequence>MGVFSLLIVLCLATHQTSSIKIGISHNYNSTEPPIPHTTTESSATTVSASSGPLGNSASPWPEVASTPGNTFPPRSQQKPRVTVAPPTSALPPPAEAQPLNATEAPASLPGIPKDNSPHYCACDLHSDMCDLNCCCDTDCPPEIAQVFNCMASSSFPQLQSRLEDFQYTHGLPTCQMNDGWLCVFRSNTKTAKTTSQLPDLDTSQRYKWTDYLGAYDLDSAQSRSSAAHYMFGQPLQLWQPEARQLATFELPAAYESSRCQLKQPVLHLQPSRSRCRMKDSAQLQEHLWGILNLTATHQLLAKPLDPEEQEVEGLTIEVCQRGDDGIALHCLERGNDTQLDILVDKVELLLVHNFTNILRAKLLLEEANLTGDDSDSRWLHCEVRYVPANASLGKPTSGPLGYLPGSPLILSRTLPQNNSEEERQLSYFSEINGPPLPPRKLPGSSCQRILDHRRVLRFGVDLLTRCQLHQAAPLLQKEANHTEYCQGLQAQIWAQLLPLNGSHLEDVAKVLVSQLGRPQPDKWMPLELRYPENAHEMPPPVQAVYNEAEHSLSCRNIFLSVAYEFHVAEQALLEGRAPHQRVLQSSRLILGQRHDLELDSELEVALPLTISVMFYRMQGNALSGAAAGAAPSGHGVLPVIWGIYLGLATRSLLLGI</sequence>
<keyword evidence="2 6" id="KW-0732">Signal</keyword>
<dbReference type="PANTHER" id="PTHR14611:SF2">
    <property type="entry name" value="TECTONIC"/>
    <property type="match status" value="1"/>
</dbReference>
<keyword evidence="10" id="KW-1185">Reference proteome</keyword>
<evidence type="ECO:0000256" key="3">
    <source>
        <dbReference type="ARBA" id="ARBA00022794"/>
    </source>
</evidence>
<evidence type="ECO:0000259" key="8">
    <source>
        <dbReference type="Pfam" id="PF25752"/>
    </source>
</evidence>
<evidence type="ECO:0000256" key="4">
    <source>
        <dbReference type="ARBA" id="ARBA00023180"/>
    </source>
</evidence>
<evidence type="ECO:0000313" key="10">
    <source>
        <dbReference type="Proteomes" id="UP001059596"/>
    </source>
</evidence>
<reference evidence="9" key="1">
    <citation type="journal article" date="2023" name="Genome Biol. Evol.">
        <title>Long-read-based Genome Assembly of Drosophila gunungcola Reveals Fewer Chemosensory Genes in Flower-breeding Species.</title>
        <authorList>
            <person name="Negi A."/>
            <person name="Liao B.Y."/>
            <person name="Yeh S.D."/>
        </authorList>
    </citation>
    <scope>NUCLEOTIDE SEQUENCE</scope>
    <source>
        <strain evidence="9">Sukarami</strain>
    </source>
</reference>
<feature type="domain" description="Tectonic-1-3" evidence="7">
    <location>
        <begin position="227"/>
        <end position="387"/>
    </location>
</feature>
<accession>A0A9P9YX72</accession>
<name>A0A9P9YX72_9MUSC</name>
<dbReference type="InterPro" id="IPR040354">
    <property type="entry name" value="TCTN1-3"/>
</dbReference>
<dbReference type="PANTHER" id="PTHR14611">
    <property type="entry name" value="TECTONIC FAMILY MEMBER"/>
    <property type="match status" value="1"/>
</dbReference>
<comment type="similarity">
    <text evidence="1">Belongs to the tectonic family.</text>
</comment>
<evidence type="ECO:0000259" key="7">
    <source>
        <dbReference type="Pfam" id="PF07773"/>
    </source>
</evidence>
<dbReference type="GO" id="GO:0035869">
    <property type="term" value="C:ciliary transition zone"/>
    <property type="evidence" value="ECO:0007669"/>
    <property type="project" value="TreeGrafter"/>
</dbReference>
<feature type="compositionally biased region" description="Low complexity" evidence="5">
    <location>
        <begin position="38"/>
        <end position="51"/>
    </location>
</feature>
<dbReference type="GO" id="GO:0060271">
    <property type="term" value="P:cilium assembly"/>
    <property type="evidence" value="ECO:0007669"/>
    <property type="project" value="TreeGrafter"/>
</dbReference>
<dbReference type="Pfam" id="PF07773">
    <property type="entry name" value="TCTN_DUF1619"/>
    <property type="match status" value="1"/>
</dbReference>
<evidence type="ECO:0000256" key="5">
    <source>
        <dbReference type="SAM" id="MobiDB-lite"/>
    </source>
</evidence>
<feature type="domain" description="Tectonic-1-3 N-terminal" evidence="8">
    <location>
        <begin position="98"/>
        <end position="193"/>
    </location>
</feature>
<evidence type="ECO:0000256" key="2">
    <source>
        <dbReference type="ARBA" id="ARBA00022729"/>
    </source>
</evidence>
<gene>
    <name evidence="9" type="ORF">M5D96_000734</name>
</gene>